<dbReference type="RefSeq" id="WP_224557994.1">
    <property type="nucleotide sequence ID" value="NZ_CP086806.1"/>
</dbReference>
<comment type="caution">
    <text evidence="1">The sequence shown here is derived from an EMBL/GenBank/DDBJ whole genome shotgun (WGS) entry which is preliminary data.</text>
</comment>
<accession>A0A9Q2NMI5</accession>
<protein>
    <submittedName>
        <fullName evidence="1">DUF4411 family protein</fullName>
    </submittedName>
</protein>
<dbReference type="Proteomes" id="UP000809337">
    <property type="component" value="Unassembled WGS sequence"/>
</dbReference>
<dbReference type="CDD" id="cd18711">
    <property type="entry name" value="PIN_VapC-like_DUF411"/>
    <property type="match status" value="1"/>
</dbReference>
<dbReference type="EMBL" id="JAFBWN010000035">
    <property type="protein sequence ID" value="MBM2357366.1"/>
    <property type="molecule type" value="Genomic_DNA"/>
</dbReference>
<evidence type="ECO:0000313" key="2">
    <source>
        <dbReference type="Proteomes" id="UP000809337"/>
    </source>
</evidence>
<sequence length="156" mass="17590">MSYVFDTNAFSQLFHSYYRNRFPTLWEQFDELIEDGEITSTREVSREIEGDRVAALRDWAAVQRDLFPAPNAAEAGFVGQIFAVPHFLQIIERKKLLKGGLNADPFIIARAHVIGAAVVTLEGEPPNGAKIPNICRHFGIPCMSLEGFMEAEDWTF</sequence>
<dbReference type="AlphaFoldDB" id="A0A9Q2NMI5"/>
<evidence type="ECO:0000313" key="1">
    <source>
        <dbReference type="EMBL" id="MBM2357366.1"/>
    </source>
</evidence>
<reference evidence="1" key="1">
    <citation type="submission" date="2021-01" db="EMBL/GenBank/DDBJ databases">
        <title>Diatom-associated Roseobacters Show Island Model of Population Structure.</title>
        <authorList>
            <person name="Qu L."/>
            <person name="Feng X."/>
            <person name="Chen Y."/>
            <person name="Li L."/>
            <person name="Wang X."/>
            <person name="Hu Z."/>
            <person name="Wang H."/>
            <person name="Luo H."/>
        </authorList>
    </citation>
    <scope>NUCLEOTIDE SEQUENCE</scope>
    <source>
        <strain evidence="1">SM26-45</strain>
    </source>
</reference>
<name>A0A9Q2NMI5_9RHOB</name>
<organism evidence="1 2">
    <name type="scientific">Pseudosulfitobacter pseudonitzschiae</name>
    <dbReference type="NCBI Taxonomy" id="1402135"/>
    <lineage>
        <taxon>Bacteria</taxon>
        <taxon>Pseudomonadati</taxon>
        <taxon>Pseudomonadota</taxon>
        <taxon>Alphaproteobacteria</taxon>
        <taxon>Rhodobacterales</taxon>
        <taxon>Roseobacteraceae</taxon>
        <taxon>Pseudosulfitobacter</taxon>
    </lineage>
</organism>
<proteinExistence type="predicted"/>
<gene>
    <name evidence="1" type="ORF">JQX14_22710</name>
</gene>
<dbReference type="Pfam" id="PF14367">
    <property type="entry name" value="DUF4411"/>
    <property type="match status" value="1"/>
</dbReference>
<dbReference type="InterPro" id="IPR016541">
    <property type="entry name" value="UCP008505"/>
</dbReference>
<dbReference type="PIRSF" id="PIRSF008505">
    <property type="entry name" value="UCP008505"/>
    <property type="match status" value="1"/>
</dbReference>